<dbReference type="Pfam" id="PF05378">
    <property type="entry name" value="Hydant_A_N"/>
    <property type="match status" value="1"/>
</dbReference>
<dbReference type="Pfam" id="PF02538">
    <property type="entry name" value="Hydantoinase_B"/>
    <property type="match status" value="1"/>
</dbReference>
<comment type="caution">
    <text evidence="7">The sequence shown here is derived from an EMBL/GenBank/DDBJ whole genome shotgun (WGS) entry which is preliminary data.</text>
</comment>
<dbReference type="EMBL" id="JBIBSM010000004">
    <property type="protein sequence ID" value="MFF8276120.1"/>
    <property type="molecule type" value="Genomic_DNA"/>
</dbReference>
<reference evidence="7 8" key="1">
    <citation type="submission" date="2024-10" db="EMBL/GenBank/DDBJ databases">
        <title>The Natural Products Discovery Center: Release of the First 8490 Sequenced Strains for Exploring Actinobacteria Biosynthetic Diversity.</title>
        <authorList>
            <person name="Kalkreuter E."/>
            <person name="Kautsar S.A."/>
            <person name="Yang D."/>
            <person name="Bader C.D."/>
            <person name="Teijaro C.N."/>
            <person name="Fluegel L."/>
            <person name="Davis C.M."/>
            <person name="Simpson J.R."/>
            <person name="Lauterbach L."/>
            <person name="Steele A.D."/>
            <person name="Gui C."/>
            <person name="Meng S."/>
            <person name="Li G."/>
            <person name="Viehrig K."/>
            <person name="Ye F."/>
            <person name="Su P."/>
            <person name="Kiefer A.F."/>
            <person name="Nichols A."/>
            <person name="Cepeda A.J."/>
            <person name="Yan W."/>
            <person name="Fan B."/>
            <person name="Jiang Y."/>
            <person name="Adhikari A."/>
            <person name="Zheng C.-J."/>
            <person name="Schuster L."/>
            <person name="Cowan T.M."/>
            <person name="Smanski M.J."/>
            <person name="Chevrette M.G."/>
            <person name="De Carvalho L.P.S."/>
            <person name="Shen B."/>
        </authorList>
    </citation>
    <scope>NUCLEOTIDE SEQUENCE [LARGE SCALE GENOMIC DNA]</scope>
    <source>
        <strain evidence="7 8">NPDC015755</strain>
    </source>
</reference>
<dbReference type="PANTHER" id="PTHR11365:SF23">
    <property type="entry name" value="HYPOTHETICAL 5-OXOPROLINASE (EUROFUNG)-RELATED"/>
    <property type="match status" value="1"/>
</dbReference>
<evidence type="ECO:0000256" key="1">
    <source>
        <dbReference type="ARBA" id="ARBA00010403"/>
    </source>
</evidence>
<dbReference type="InterPro" id="IPR049517">
    <property type="entry name" value="ACX-like_C"/>
</dbReference>
<dbReference type="Pfam" id="PF01968">
    <property type="entry name" value="Hydantoinase_A"/>
    <property type="match status" value="1"/>
</dbReference>
<sequence length="1213" mass="129278">MSGRWEFWIDRGGTFTDIVGRRPDGRLVTRKLLSHYPSRPHDAAVAGIRLLLGLSQDEPVPADRVDVVKMGTTVATNALLERRGEPTVLLVTQGFRDALRIAYQNRPRLFDRHIVLPETVYERVIEVPERVDAHGRTVTPLDEYAVAAELEAAHRAGYRSAAVVLLHGYRRPGHETRVAALARALGFTQVSCSHEVSPLIKLVPRGDTTVVDAYLSPVLRRYVDRVARELPGIRLMFMQSNGGLREAAHFRGKDAVLSGPAGGVVGMARTSRQAGYDRVVGFDMGGTSTDVSHYAGEFERELGTQVAGVRMRAPMMNIHTVAAGGGSVLHYDGRRYRVGPDSAGAVPGPACYRRGGPLTVTDANVMLGRVQPAHFPAVFGPDGDQPLDAGVVREKFTALAEEIGGGRTPEEVAAGFLEIAVLNMANAVKKISVQRGHDITRYALTTFGGAGGQHACAVADALGVDTVLVPPLAGVLSAYGIGLADATAMREQSVEAELGAPGTRGTHARVTELCDRLAERTRGELRADGLPDSAITTHARVLLRYAGTDASLQVGLASPEEMTTAFTAAHRARYAFTMDKPLVVEAVSVEAVGRAGPHGPVVVDAGAREGALAPRATVRTYSGGTAVPTPLYRREDLRPGDTVTGPAILAETDATTVVDDAWQAAARAGGHLVLTRVRPRPSRVAVGTDVDPVLLEVFDNLFMAIAEQMGVRLENTAHSVNIKERLDFSCALFDPEGNLIANAPHIPVHLGSMGESVKEVLRRGGDSLRPGDVYAVNDPYHGGTHLPDITVVTPVFSDSGDELLFVVASRGHHAEIGGVTPGSMPAFSRTVHEEGVLFDNWLLVRDGRLREEETRALLTGARHPSRDPDTNLADLRAQIAANEKGIAELRAMVDEFGLDVVHAYMRHVRANAAESVRRIVAGLRDGACRYETDDGAVIQVAIRVDRERRTAVVDFTGTSPQREGNANAPTSVVMAAVLYVFRTLVDDDIPLNSGCLEPLDIRVPPGSMLAPVHPAATVAGNVETSQAVTGALYAALGVQAEGSGTMNNVTFGNARVQYYETVASGSGAGDGFHGADAVQTHMTNSRLTDPEVLEWRHPVRLDSFVVREGSGGRGRWHGGDGVERRIRFLEPMTVTLLTGHRRVPPYGMAGGEPGALGENTVERADGTVDRLAGVDTTKVGPDDVLVLRTPGGGGYGTPSAAERPGGGCAPVER</sequence>
<feature type="domain" description="Hydantoinase/oxoprolinase N-terminal" evidence="5">
    <location>
        <begin position="7"/>
        <end position="184"/>
    </location>
</feature>
<protein>
    <submittedName>
        <fullName evidence="7">Hydantoinase B/oxoprolinase family protein</fullName>
    </submittedName>
</protein>
<name>A0ABW6Y8P9_9ACTN</name>
<gene>
    <name evidence="7" type="ORF">ACF05T_08415</name>
</gene>
<evidence type="ECO:0000256" key="2">
    <source>
        <dbReference type="SAM" id="MobiDB-lite"/>
    </source>
</evidence>
<dbReference type="PANTHER" id="PTHR11365">
    <property type="entry name" value="5-OXOPROLINASE RELATED"/>
    <property type="match status" value="1"/>
</dbReference>
<dbReference type="RefSeq" id="WP_391933722.1">
    <property type="nucleotide sequence ID" value="NZ_JBIBSM010000004.1"/>
</dbReference>
<dbReference type="InterPro" id="IPR008040">
    <property type="entry name" value="Hydant_A_N"/>
</dbReference>
<evidence type="ECO:0000313" key="7">
    <source>
        <dbReference type="EMBL" id="MFF8276120.1"/>
    </source>
</evidence>
<evidence type="ECO:0000259" key="3">
    <source>
        <dbReference type="Pfam" id="PF01968"/>
    </source>
</evidence>
<dbReference type="Pfam" id="PF19278">
    <property type="entry name" value="Hydant_A_C"/>
    <property type="match status" value="1"/>
</dbReference>
<accession>A0ABW6Y8P9</accession>
<evidence type="ECO:0000259" key="6">
    <source>
        <dbReference type="Pfam" id="PF19278"/>
    </source>
</evidence>
<feature type="compositionally biased region" description="Gly residues" evidence="2">
    <location>
        <begin position="1204"/>
        <end position="1213"/>
    </location>
</feature>
<evidence type="ECO:0000259" key="4">
    <source>
        <dbReference type="Pfam" id="PF02538"/>
    </source>
</evidence>
<evidence type="ECO:0000259" key="5">
    <source>
        <dbReference type="Pfam" id="PF05378"/>
    </source>
</evidence>
<keyword evidence="8" id="KW-1185">Reference proteome</keyword>
<comment type="similarity">
    <text evidence="1">Belongs to the oxoprolinase family.</text>
</comment>
<dbReference type="InterPro" id="IPR045079">
    <property type="entry name" value="Oxoprolinase-like"/>
</dbReference>
<organism evidence="7 8">
    <name type="scientific">Streptomyces lateritius</name>
    <dbReference type="NCBI Taxonomy" id="67313"/>
    <lineage>
        <taxon>Bacteria</taxon>
        <taxon>Bacillati</taxon>
        <taxon>Actinomycetota</taxon>
        <taxon>Actinomycetes</taxon>
        <taxon>Kitasatosporales</taxon>
        <taxon>Streptomycetaceae</taxon>
        <taxon>Streptomyces</taxon>
    </lineage>
</organism>
<feature type="region of interest" description="Disordered" evidence="2">
    <location>
        <begin position="1190"/>
        <end position="1213"/>
    </location>
</feature>
<proteinExistence type="inferred from homology"/>
<feature type="domain" description="Acetophenone carboxylase-like C-terminal" evidence="6">
    <location>
        <begin position="511"/>
        <end position="660"/>
    </location>
</feature>
<evidence type="ECO:0000313" key="8">
    <source>
        <dbReference type="Proteomes" id="UP001603013"/>
    </source>
</evidence>
<dbReference type="InterPro" id="IPR003692">
    <property type="entry name" value="Hydantoinase_B"/>
</dbReference>
<feature type="domain" description="Hydantoinase B/oxoprolinase" evidence="4">
    <location>
        <begin position="691"/>
        <end position="1198"/>
    </location>
</feature>
<dbReference type="InterPro" id="IPR002821">
    <property type="entry name" value="Hydantoinase_A"/>
</dbReference>
<dbReference type="Proteomes" id="UP001603013">
    <property type="component" value="Unassembled WGS sequence"/>
</dbReference>
<feature type="domain" description="Hydantoinase A/oxoprolinase" evidence="3">
    <location>
        <begin position="205"/>
        <end position="488"/>
    </location>
</feature>